<accession>A0ABT8TXY6</accession>
<feature type="region of interest" description="Disordered" evidence="1">
    <location>
        <begin position="900"/>
        <end position="960"/>
    </location>
</feature>
<dbReference type="Proteomes" id="UP001168363">
    <property type="component" value="Unassembled WGS sequence"/>
</dbReference>
<dbReference type="RefSeq" id="WP_302710199.1">
    <property type="nucleotide sequence ID" value="NZ_JAULSC010000036.1"/>
</dbReference>
<feature type="region of interest" description="Disordered" evidence="1">
    <location>
        <begin position="1108"/>
        <end position="1145"/>
    </location>
</feature>
<sequence length="1327" mass="138834">MHPTPRHRRRLRATALIAAGTTALSGLGALGLGASAGAAPASTSSTSSSAVAATAAPGVVAATAAPGVVAAPPSEATLGGLTVENSFVSSVGWVKPGETYPSRILLTNSGTTPVTGVSITVTAPRGSTITAARTPGGTSASPVPAGGTETLMWTVPLVPAGSAESPARVTLVLEHRADSLAQEPTIVWRDLSTTAKVTLASQSTSVTSHGPKVIPPSEVYDTARYGDRPFPIVPVQYTDRKYQDTHTGGQLEKIINDPIFEGSTFNLFQEMSLGQLFPEGTVPSAGLDGTDFTYEPGFDFTGVQVGQTCTGGVTFADSPLDPAGTPVYPERISNGVYNLPGNTAYYGADANGSALIGALAGVGALQAIDSGCGTPGKMVYDAAAIADPEVDYSDFDTDKDGVVDFFMAVFAGCGGNGASQLSVAGCEYADAPYDNVWPHSSSLEFYYTDPTTGLAGFTTDDQLKDLEGRPLWYTDTTRTTMTTTDKGKDLKVFVRVGPYNVNPETAIDAASVISHEYGHSLGLPDFYSTGSRETYGDWNLMATDQSQNMDAFSRQEMGWVVPQVLDASTSVTGWKDSKTDIDAITWQTPDGTPYTLREGTDGRVQNSQMYVAKLPGRQLLDPAVFDSGDKASKTHAWWSGSGNDFGCAPQSGRNLDVAIPQLAAVPAGSKVELSMKSWWDIEWDYDYGFVLTTTDGGKTYTSNESENGYTTSNTDPLAGNPNQNQCQATFDNGLTGTSGSYQAGSEAIDRKAGETPEAVFLADKYDISELAGQQAGALRFSYATDPGLARPGWFVDDLKVTVTEPGKAPYDVLVADLETSGGPDDGRIFNGGCRKDLSVAQSCTQGWKFLQAGAASQQDHAYYLEMRDRSGFDFDGKGQADRGGAAFEAGLSLVYTDEAHGYGNTGTDNPPAQSPLDATPTPGSDTPELDDAAFTAATGRSSFSDAPAKPHVDNYSDPSTTSGDWEFAFGCLGFTVKEMTGADAAPANNLTGAVDLTVGSGCGEFDYGFLDEEPAGDNTAPQAVAKATPATVSTGEDVTLSAEGSTDAQSGVEDLDFVWDLGNGGEAKDATGEVVTASYDTAGTKTATVTVTDPQGAVDTASVTITVTEGGGENTAPTAEAKAKPARATDARSVRLSGKGSSDAETDAKDLTYTWDFHDGGSEVDARGRRTKHRFREVGVQKVTLTVTDEAGASDTDTIRFRVHRFSACQSGRVERSGSWRTVGSQRGPGGNYCDNAAKGQGGGKDVLRLDFSGPQAAVVYGTDARGGKATVLVDGKRVGVISFKSDEPSRRVALERRFTGLGKGSHTLVLKVRSKLAYVDGFVTKK</sequence>
<evidence type="ECO:0000313" key="4">
    <source>
        <dbReference type="Proteomes" id="UP001168363"/>
    </source>
</evidence>
<organism evidence="3 4">
    <name type="scientific">Nocardioides cremeus</name>
    <dbReference type="NCBI Taxonomy" id="3058044"/>
    <lineage>
        <taxon>Bacteria</taxon>
        <taxon>Bacillati</taxon>
        <taxon>Actinomycetota</taxon>
        <taxon>Actinomycetes</taxon>
        <taxon>Propionibacteriales</taxon>
        <taxon>Nocardioidaceae</taxon>
        <taxon>Nocardioides</taxon>
    </lineage>
</organism>
<dbReference type="Pfam" id="PF05547">
    <property type="entry name" value="Peptidase_M6"/>
    <property type="match status" value="1"/>
</dbReference>
<dbReference type="Gene3D" id="2.60.120.260">
    <property type="entry name" value="Galactose-binding domain-like"/>
    <property type="match status" value="1"/>
</dbReference>
<name>A0ABT8TXY6_9ACTN</name>
<dbReference type="EMBL" id="JAULSC010000036">
    <property type="protein sequence ID" value="MDO3397993.1"/>
    <property type="molecule type" value="Genomic_DNA"/>
</dbReference>
<dbReference type="InterPro" id="IPR006311">
    <property type="entry name" value="TAT_signal"/>
</dbReference>
<dbReference type="SUPFAM" id="SSF49299">
    <property type="entry name" value="PKD domain"/>
    <property type="match status" value="2"/>
</dbReference>
<reference evidence="3" key="1">
    <citation type="submission" date="2023-06" db="EMBL/GenBank/DDBJ databases">
        <title>Genome sequence of Nocardioides sp. SOB44.</title>
        <authorList>
            <person name="Zhang G."/>
        </authorList>
    </citation>
    <scope>NUCLEOTIDE SEQUENCE</scope>
    <source>
        <strain evidence="3">SOB44</strain>
    </source>
</reference>
<evidence type="ECO:0000313" key="3">
    <source>
        <dbReference type="EMBL" id="MDO3397993.1"/>
    </source>
</evidence>
<dbReference type="InterPro" id="IPR022409">
    <property type="entry name" value="PKD/Chitinase_dom"/>
</dbReference>
<gene>
    <name evidence="3" type="ORF">QWJ41_19880</name>
</gene>
<keyword evidence="4" id="KW-1185">Reference proteome</keyword>
<dbReference type="InterPro" id="IPR018905">
    <property type="entry name" value="A-galactase_NEW3"/>
</dbReference>
<dbReference type="InterPro" id="IPR000601">
    <property type="entry name" value="PKD_dom"/>
</dbReference>
<evidence type="ECO:0000259" key="2">
    <source>
        <dbReference type="PROSITE" id="PS50093"/>
    </source>
</evidence>
<dbReference type="InterPro" id="IPR008757">
    <property type="entry name" value="Peptidase_M6-like_domain"/>
</dbReference>
<dbReference type="InterPro" id="IPR013783">
    <property type="entry name" value="Ig-like_fold"/>
</dbReference>
<dbReference type="Pfam" id="PF10633">
    <property type="entry name" value="NPCBM_assoc"/>
    <property type="match status" value="1"/>
</dbReference>
<dbReference type="SMART" id="SM00089">
    <property type="entry name" value="PKD"/>
    <property type="match status" value="2"/>
</dbReference>
<dbReference type="PANTHER" id="PTHR41775:SF1">
    <property type="entry name" value="PEPTIDASE M6-LIKE DOMAIN-CONTAINING PROTEIN"/>
    <property type="match status" value="1"/>
</dbReference>
<dbReference type="SUPFAM" id="SSF55486">
    <property type="entry name" value="Metalloproteases ('zincins'), catalytic domain"/>
    <property type="match status" value="1"/>
</dbReference>
<dbReference type="InterPro" id="IPR035986">
    <property type="entry name" value="PKD_dom_sf"/>
</dbReference>
<dbReference type="PANTHER" id="PTHR41775">
    <property type="entry name" value="SECRETED PROTEIN-RELATED"/>
    <property type="match status" value="1"/>
</dbReference>
<comment type="caution">
    <text evidence="3">The sequence shown here is derived from an EMBL/GenBank/DDBJ whole genome shotgun (WGS) entry which is preliminary data.</text>
</comment>
<feature type="domain" description="PKD" evidence="2">
    <location>
        <begin position="1021"/>
        <end position="1108"/>
    </location>
</feature>
<dbReference type="Pfam" id="PF20773">
    <property type="entry name" value="InhA-like_MAM"/>
    <property type="match status" value="1"/>
</dbReference>
<feature type="compositionally biased region" description="Basic and acidic residues" evidence="1">
    <location>
        <begin position="1121"/>
        <end position="1133"/>
    </location>
</feature>
<protein>
    <submittedName>
        <fullName evidence="3">Immune inhibitor A</fullName>
    </submittedName>
</protein>
<evidence type="ECO:0000256" key="1">
    <source>
        <dbReference type="SAM" id="MobiDB-lite"/>
    </source>
</evidence>
<proteinExistence type="predicted"/>
<dbReference type="Pfam" id="PF18911">
    <property type="entry name" value="PKD_4"/>
    <property type="match status" value="2"/>
</dbReference>
<dbReference type="Gene3D" id="2.60.40.10">
    <property type="entry name" value="Immunoglobulins"/>
    <property type="match status" value="2"/>
</dbReference>
<dbReference type="PROSITE" id="PS51318">
    <property type="entry name" value="TAT"/>
    <property type="match status" value="1"/>
</dbReference>
<dbReference type="CDD" id="cd00146">
    <property type="entry name" value="PKD"/>
    <property type="match status" value="2"/>
</dbReference>
<dbReference type="PROSITE" id="PS50093">
    <property type="entry name" value="PKD"/>
    <property type="match status" value="2"/>
</dbReference>
<feature type="domain" description="PKD" evidence="2">
    <location>
        <begin position="1117"/>
        <end position="1199"/>
    </location>
</feature>